<keyword evidence="2" id="KW-1003">Cell membrane</keyword>
<dbReference type="InterPro" id="IPR003691">
    <property type="entry name" value="FluC"/>
</dbReference>
<comment type="caution">
    <text evidence="12">The sequence shown here is derived from an EMBL/GenBank/DDBJ whole genome shotgun (WGS) entry which is preliminary data.</text>
</comment>
<evidence type="ECO:0000313" key="12">
    <source>
        <dbReference type="EMBL" id="GAA2363153.1"/>
    </source>
</evidence>
<dbReference type="Proteomes" id="UP001501218">
    <property type="component" value="Unassembled WGS sequence"/>
</dbReference>
<dbReference type="EMBL" id="BAAARA010000024">
    <property type="protein sequence ID" value="GAA2363153.1"/>
    <property type="molecule type" value="Genomic_DNA"/>
</dbReference>
<evidence type="ECO:0000256" key="1">
    <source>
        <dbReference type="ARBA" id="ARBA00004651"/>
    </source>
</evidence>
<reference evidence="13" key="1">
    <citation type="journal article" date="2019" name="Int. J. Syst. Evol. Microbiol.">
        <title>The Global Catalogue of Microorganisms (GCM) 10K type strain sequencing project: providing services to taxonomists for standard genome sequencing and annotation.</title>
        <authorList>
            <consortium name="The Broad Institute Genomics Platform"/>
            <consortium name="The Broad Institute Genome Sequencing Center for Infectious Disease"/>
            <person name="Wu L."/>
            <person name="Ma J."/>
        </authorList>
    </citation>
    <scope>NUCLEOTIDE SEQUENCE [LARGE SCALE GENOMIC DNA]</scope>
    <source>
        <strain evidence="13">JCM 16221</strain>
    </source>
</reference>
<keyword evidence="6" id="KW-0813">Transport</keyword>
<dbReference type="Pfam" id="PF02537">
    <property type="entry name" value="CRCB"/>
    <property type="match status" value="1"/>
</dbReference>
<feature type="transmembrane region" description="Helical" evidence="10">
    <location>
        <begin position="36"/>
        <end position="57"/>
    </location>
</feature>
<organism evidence="12 13">
    <name type="scientific">Saccharopolyspora halophila</name>
    <dbReference type="NCBI Taxonomy" id="405551"/>
    <lineage>
        <taxon>Bacteria</taxon>
        <taxon>Bacillati</taxon>
        <taxon>Actinomycetota</taxon>
        <taxon>Actinomycetes</taxon>
        <taxon>Pseudonocardiales</taxon>
        <taxon>Pseudonocardiaceae</taxon>
        <taxon>Saccharopolyspora</taxon>
    </lineage>
</organism>
<feature type="region of interest" description="Disordered" evidence="11">
    <location>
        <begin position="168"/>
        <end position="196"/>
    </location>
</feature>
<evidence type="ECO:0000256" key="9">
    <source>
        <dbReference type="ARBA" id="ARBA00049940"/>
    </source>
</evidence>
<keyword evidence="13" id="KW-1185">Reference proteome</keyword>
<gene>
    <name evidence="12" type="ORF">GCM10009854_48550</name>
</gene>
<keyword evidence="3 10" id="KW-0812">Transmembrane</keyword>
<comment type="catalytic activity">
    <reaction evidence="8">
        <text>fluoride(in) = fluoride(out)</text>
        <dbReference type="Rhea" id="RHEA:76159"/>
        <dbReference type="ChEBI" id="CHEBI:17051"/>
    </reaction>
    <physiologicalReaction direction="left-to-right" evidence="8">
        <dbReference type="Rhea" id="RHEA:76160"/>
    </physiologicalReaction>
</comment>
<keyword evidence="6" id="KW-0406">Ion transport</keyword>
<evidence type="ECO:0000256" key="10">
    <source>
        <dbReference type="RuleBase" id="RU004340"/>
    </source>
</evidence>
<accession>A0ABP5TZZ6</accession>
<evidence type="ECO:0000313" key="13">
    <source>
        <dbReference type="Proteomes" id="UP001501218"/>
    </source>
</evidence>
<feature type="compositionally biased region" description="Low complexity" evidence="11">
    <location>
        <begin position="168"/>
        <end position="177"/>
    </location>
</feature>
<evidence type="ECO:0000256" key="6">
    <source>
        <dbReference type="ARBA" id="ARBA00023303"/>
    </source>
</evidence>
<comment type="subcellular location">
    <subcellularLocation>
        <location evidence="1">Cell membrane</location>
        <topology evidence="1">Multi-pass membrane protein</topology>
    </subcellularLocation>
</comment>
<comment type="caution">
    <text evidence="10">Lacks conserved residue(s) required for the propagation of feature annotation.</text>
</comment>
<keyword evidence="6" id="KW-0407">Ion channel</keyword>
<comment type="similarity">
    <text evidence="7 10">Belongs to the fluoride channel Fluc/FEX (TC 1.A.43) family.</text>
</comment>
<evidence type="ECO:0000256" key="8">
    <source>
        <dbReference type="ARBA" id="ARBA00035585"/>
    </source>
</evidence>
<evidence type="ECO:0000256" key="5">
    <source>
        <dbReference type="ARBA" id="ARBA00023136"/>
    </source>
</evidence>
<sequence>MTNTLAMLLGGVGGTLLRMLVQRVRPDDDGVLRWDELVVSLAGAFLLGALTGAALAASGPGEETRAGLSIGAGSALFTYCAFSPHVVRLISGTEGRRSVIAAVVHAFSGFGAAIPGSPGSDVARGIAGIARGPPLRVERAEGIRKTDRAALPSRAWFASRAAGVKSSRASLPRASARCQSPRPGGAVRRNSMWPAE</sequence>
<name>A0ABP5TZZ6_9PSEU</name>
<dbReference type="RefSeq" id="WP_344137639.1">
    <property type="nucleotide sequence ID" value="NZ_BAAARA010000024.1"/>
</dbReference>
<evidence type="ECO:0000256" key="3">
    <source>
        <dbReference type="ARBA" id="ARBA00022692"/>
    </source>
</evidence>
<protein>
    <recommendedName>
        <fullName evidence="10">Fluoride-specific ion channel</fullName>
    </recommendedName>
</protein>
<keyword evidence="5 10" id="KW-0472">Membrane</keyword>
<keyword evidence="4 10" id="KW-1133">Transmembrane helix</keyword>
<evidence type="ECO:0000256" key="2">
    <source>
        <dbReference type="ARBA" id="ARBA00022475"/>
    </source>
</evidence>
<comment type="function">
    <text evidence="9">Fluoride-specific ion channel. Important for reducing fluoride concentration in the cell, thus reducing its toxicity.</text>
</comment>
<evidence type="ECO:0000256" key="4">
    <source>
        <dbReference type="ARBA" id="ARBA00022989"/>
    </source>
</evidence>
<evidence type="ECO:0000256" key="11">
    <source>
        <dbReference type="SAM" id="MobiDB-lite"/>
    </source>
</evidence>
<proteinExistence type="inferred from homology"/>
<evidence type="ECO:0000256" key="7">
    <source>
        <dbReference type="ARBA" id="ARBA00035120"/>
    </source>
</evidence>